<accession>A0A6N2RAC7</accession>
<dbReference type="PANTHER" id="PTHR11851:SF134">
    <property type="entry name" value="ZINC-DEPENDENT PROTEASE"/>
    <property type="match status" value="1"/>
</dbReference>
<keyword evidence="3" id="KW-0378">Hydrolase</keyword>
<protein>
    <submittedName>
        <fullName evidence="3">Zinc protease AlbF</fullName>
        <ecNumber evidence="3">3.4.24.-</ecNumber>
    </submittedName>
</protein>
<feature type="domain" description="Peptidase M16 C-terminal" evidence="2">
    <location>
        <begin position="182"/>
        <end position="357"/>
    </location>
</feature>
<sequence>MKEIIKSQRLGEEFLRIKHKSGLTLLLCPMKGYSSAYALFGTEYGSVESSFIDKDGALVQIPAGTAHFLEHKMFESEEGDAFALYAKTGASANAYTSFDKTAYLFSCSDNFKESLSILMHLVTEPYFTPQTVEKEQGIIGQEIKMYDDSPEWRVMFNLMEALFEKHPLKIDIAGTVDTIAQITADTLYTCYNAFYNLNNMALAIAGNFEVQDVLDLADEILKPAEPMTAQRILVDEPAQVVKHRVEQQLPVATPLFQIGFKAVPKSKEENLINQVYDEILLDTIAGEHTTLYRSMYDEGIINSTFVGEVMAGRDFAVTLFEGESRDPDKVYEALCGEIRRMQREGIDWDAFERSRRAIYGRYLGMYARVDSVASLMLTTQFGGADMYTVLEAAAGATYEMLTARLLEAFDPERSALSVVTAPKEA</sequence>
<name>A0A6N2RAC7_9FIRM</name>
<dbReference type="NCBIfam" id="NF047421">
    <property type="entry name" value="YfmH_fam"/>
    <property type="match status" value="1"/>
</dbReference>
<gene>
    <name evidence="3" type="primary">albF</name>
    <name evidence="3" type="ORF">AULFYP135_00289</name>
</gene>
<dbReference type="InterPro" id="IPR011249">
    <property type="entry name" value="Metalloenz_LuxS/M16"/>
</dbReference>
<dbReference type="InterPro" id="IPR007863">
    <property type="entry name" value="Peptidase_M16_C"/>
</dbReference>
<dbReference type="GO" id="GO:0046872">
    <property type="term" value="F:metal ion binding"/>
    <property type="evidence" value="ECO:0007669"/>
    <property type="project" value="InterPro"/>
</dbReference>
<feature type="domain" description="Peptidase M16 N-terminal" evidence="1">
    <location>
        <begin position="63"/>
        <end position="175"/>
    </location>
</feature>
<dbReference type="GO" id="GO:0006508">
    <property type="term" value="P:proteolysis"/>
    <property type="evidence" value="ECO:0007669"/>
    <property type="project" value="UniProtKB-KW"/>
</dbReference>
<dbReference type="Pfam" id="PF00675">
    <property type="entry name" value="Peptidase_M16"/>
    <property type="match status" value="1"/>
</dbReference>
<dbReference type="InterPro" id="IPR011765">
    <property type="entry name" value="Pept_M16_N"/>
</dbReference>
<dbReference type="EC" id="3.4.24.-" evidence="3"/>
<dbReference type="SUPFAM" id="SSF63411">
    <property type="entry name" value="LuxS/MPP-like metallohydrolase"/>
    <property type="match status" value="2"/>
</dbReference>
<evidence type="ECO:0000259" key="1">
    <source>
        <dbReference type="Pfam" id="PF00675"/>
    </source>
</evidence>
<dbReference type="EMBL" id="CACRSL010000003">
    <property type="protein sequence ID" value="VYS77051.1"/>
    <property type="molecule type" value="Genomic_DNA"/>
</dbReference>
<dbReference type="PANTHER" id="PTHR11851">
    <property type="entry name" value="METALLOPROTEASE"/>
    <property type="match status" value="1"/>
</dbReference>
<dbReference type="Pfam" id="PF05193">
    <property type="entry name" value="Peptidase_M16_C"/>
    <property type="match status" value="1"/>
</dbReference>
<dbReference type="GO" id="GO:0008233">
    <property type="term" value="F:peptidase activity"/>
    <property type="evidence" value="ECO:0007669"/>
    <property type="project" value="UniProtKB-KW"/>
</dbReference>
<evidence type="ECO:0000259" key="2">
    <source>
        <dbReference type="Pfam" id="PF05193"/>
    </source>
</evidence>
<keyword evidence="3" id="KW-0645">Protease</keyword>
<dbReference type="InterPro" id="IPR050361">
    <property type="entry name" value="MPP/UQCRC_Complex"/>
</dbReference>
<evidence type="ECO:0000313" key="3">
    <source>
        <dbReference type="EMBL" id="VYS77051.1"/>
    </source>
</evidence>
<organism evidence="3">
    <name type="scientific">uncultured Anaerotruncus sp</name>
    <dbReference type="NCBI Taxonomy" id="905011"/>
    <lineage>
        <taxon>Bacteria</taxon>
        <taxon>Bacillati</taxon>
        <taxon>Bacillota</taxon>
        <taxon>Clostridia</taxon>
        <taxon>Eubacteriales</taxon>
        <taxon>Oscillospiraceae</taxon>
        <taxon>Anaerotruncus</taxon>
        <taxon>environmental samples</taxon>
    </lineage>
</organism>
<dbReference type="AlphaFoldDB" id="A0A6N2RAC7"/>
<dbReference type="Gene3D" id="3.30.830.10">
    <property type="entry name" value="Metalloenzyme, LuxS/M16 peptidase-like"/>
    <property type="match status" value="2"/>
</dbReference>
<reference evidence="3" key="1">
    <citation type="submission" date="2019-11" db="EMBL/GenBank/DDBJ databases">
        <authorList>
            <person name="Feng L."/>
        </authorList>
    </citation>
    <scope>NUCLEOTIDE SEQUENCE</scope>
    <source>
        <strain evidence="3">AundefinedLFYP135</strain>
    </source>
</reference>
<proteinExistence type="predicted"/>